<name>A0A2P2L7F2_RHIMU</name>
<protein>
    <submittedName>
        <fullName evidence="1">5'-methylthioadenosine/S-adenosylhomocysteine nucleosidase 1-like isoform X2</fullName>
    </submittedName>
</protein>
<proteinExistence type="predicted"/>
<sequence>MAPHGEESNAAGEAAVVPDEQRRPISTILIVMAMQTESMPVVNKFQLERDLDSL</sequence>
<evidence type="ECO:0000313" key="1">
    <source>
        <dbReference type="EMBL" id="MBX13892.1"/>
    </source>
</evidence>
<reference evidence="1" key="1">
    <citation type="submission" date="2018-02" db="EMBL/GenBank/DDBJ databases">
        <title>Rhizophora mucronata_Transcriptome.</title>
        <authorList>
            <person name="Meera S.P."/>
            <person name="Sreeshan A."/>
            <person name="Augustine A."/>
        </authorList>
    </citation>
    <scope>NUCLEOTIDE SEQUENCE</scope>
    <source>
        <tissue evidence="1">Leaf</tissue>
    </source>
</reference>
<accession>A0A2P2L7F2</accession>
<organism evidence="1">
    <name type="scientific">Rhizophora mucronata</name>
    <name type="common">Asiatic mangrove</name>
    <dbReference type="NCBI Taxonomy" id="61149"/>
    <lineage>
        <taxon>Eukaryota</taxon>
        <taxon>Viridiplantae</taxon>
        <taxon>Streptophyta</taxon>
        <taxon>Embryophyta</taxon>
        <taxon>Tracheophyta</taxon>
        <taxon>Spermatophyta</taxon>
        <taxon>Magnoliopsida</taxon>
        <taxon>eudicotyledons</taxon>
        <taxon>Gunneridae</taxon>
        <taxon>Pentapetalae</taxon>
        <taxon>rosids</taxon>
        <taxon>fabids</taxon>
        <taxon>Malpighiales</taxon>
        <taxon>Rhizophoraceae</taxon>
        <taxon>Rhizophora</taxon>
    </lineage>
</organism>
<dbReference type="EMBL" id="GGEC01033408">
    <property type="protein sequence ID" value="MBX13892.1"/>
    <property type="molecule type" value="Transcribed_RNA"/>
</dbReference>
<dbReference type="AlphaFoldDB" id="A0A2P2L7F2"/>